<feature type="compositionally biased region" description="Acidic residues" evidence="1">
    <location>
        <begin position="20"/>
        <end position="31"/>
    </location>
</feature>
<reference evidence="2 3" key="1">
    <citation type="submission" date="2022-05" db="EMBL/GenBank/DDBJ databases">
        <authorList>
            <consortium name="Genoscope - CEA"/>
            <person name="William W."/>
        </authorList>
    </citation>
    <scope>NUCLEOTIDE SEQUENCE [LARGE SCALE GENOMIC DNA]</scope>
</reference>
<dbReference type="Proteomes" id="UP001159405">
    <property type="component" value="Unassembled WGS sequence"/>
</dbReference>
<dbReference type="EMBL" id="CALNXK010000146">
    <property type="protein sequence ID" value="CAH3168737.1"/>
    <property type="molecule type" value="Genomic_DNA"/>
</dbReference>
<dbReference type="Pfam" id="PF07818">
    <property type="entry name" value="HCNGP"/>
    <property type="match status" value="1"/>
</dbReference>
<feature type="compositionally biased region" description="Acidic residues" evidence="1">
    <location>
        <begin position="62"/>
        <end position="72"/>
    </location>
</feature>
<keyword evidence="3" id="KW-1185">Reference proteome</keyword>
<feature type="region of interest" description="Disordered" evidence="1">
    <location>
        <begin position="1"/>
        <end position="163"/>
    </location>
</feature>
<dbReference type="InterPro" id="IPR012479">
    <property type="entry name" value="SAP30BP"/>
</dbReference>
<dbReference type="PANTHER" id="PTHR13464">
    <property type="entry name" value="TRANSCRIPTIONAL REGULATOR PROTEIN HCNGP"/>
    <property type="match status" value="1"/>
</dbReference>
<sequence length="325" mass="35760">MDNPRIGSLNSLADYGLGESDIEDSDDEVQDEDSRVKVIPARPASNPAAQARVKTSARLVSYDDEIADEDEGEGKKDTKESGILAETQEDTTDKEKVPSTNDSSEEMTITEPLAPEPEVADAENTAPEEKSSETAEDSDVAVKSKPIPAITMPQLPPEPTGRCSNKLQEKIIDLLEKKHRKNLDLNTNIQNRKDFRNPSIYKKLLSYLNLDETGSNYPKSLFDPTCWTEESYYENLSKVQKEAYEKKEKEKAKQARTHVEFLSGTKKPTQGEEPKKRKSKWDVSVVPAAAPVKTATPPTRVGGLGPSVTAAVDLTSAAKKPKIVS</sequence>
<organism evidence="2 3">
    <name type="scientific">Porites lobata</name>
    <dbReference type="NCBI Taxonomy" id="104759"/>
    <lineage>
        <taxon>Eukaryota</taxon>
        <taxon>Metazoa</taxon>
        <taxon>Cnidaria</taxon>
        <taxon>Anthozoa</taxon>
        <taxon>Hexacorallia</taxon>
        <taxon>Scleractinia</taxon>
        <taxon>Fungiina</taxon>
        <taxon>Poritidae</taxon>
        <taxon>Porites</taxon>
    </lineage>
</organism>
<proteinExistence type="predicted"/>
<feature type="region of interest" description="Disordered" evidence="1">
    <location>
        <begin position="249"/>
        <end position="283"/>
    </location>
</feature>
<name>A0ABN8QTU2_9CNID</name>
<evidence type="ECO:0000256" key="1">
    <source>
        <dbReference type="SAM" id="MobiDB-lite"/>
    </source>
</evidence>
<comment type="caution">
    <text evidence="2">The sequence shown here is derived from an EMBL/GenBank/DDBJ whole genome shotgun (WGS) entry which is preliminary data.</text>
</comment>
<evidence type="ECO:0000313" key="3">
    <source>
        <dbReference type="Proteomes" id="UP001159405"/>
    </source>
</evidence>
<evidence type="ECO:0008006" key="4">
    <source>
        <dbReference type="Google" id="ProtNLM"/>
    </source>
</evidence>
<accession>A0ABN8QTU2</accession>
<evidence type="ECO:0000313" key="2">
    <source>
        <dbReference type="EMBL" id="CAH3168737.1"/>
    </source>
</evidence>
<protein>
    <recommendedName>
        <fullName evidence="4">SAP30-binding protein</fullName>
    </recommendedName>
</protein>
<dbReference type="PANTHER" id="PTHR13464:SF0">
    <property type="entry name" value="SAP30-BINDING PROTEIN"/>
    <property type="match status" value="1"/>
</dbReference>
<gene>
    <name evidence="2" type="ORF">PLOB_00009373</name>
</gene>
<feature type="compositionally biased region" description="Basic and acidic residues" evidence="1">
    <location>
        <begin position="249"/>
        <end position="259"/>
    </location>
</feature>